<organism evidence="9 10">
    <name type="scientific">Clavibacter michiganensis</name>
    <dbReference type="NCBI Taxonomy" id="28447"/>
    <lineage>
        <taxon>Bacteria</taxon>
        <taxon>Bacillati</taxon>
        <taxon>Actinomycetota</taxon>
        <taxon>Actinomycetes</taxon>
        <taxon>Micrococcales</taxon>
        <taxon>Microbacteriaceae</taxon>
        <taxon>Clavibacter</taxon>
    </lineage>
</organism>
<evidence type="ECO:0000256" key="3">
    <source>
        <dbReference type="ARBA" id="ARBA00022729"/>
    </source>
</evidence>
<evidence type="ECO:0000256" key="1">
    <source>
        <dbReference type="ARBA" id="ARBA00007277"/>
    </source>
</evidence>
<dbReference type="InterPro" id="IPR017946">
    <property type="entry name" value="PLC-like_Pdiesterase_TIM-brl"/>
</dbReference>
<dbReference type="GO" id="GO:0006629">
    <property type="term" value="P:lipid metabolic process"/>
    <property type="evidence" value="ECO:0007669"/>
    <property type="project" value="InterPro"/>
</dbReference>
<keyword evidence="5" id="KW-0378">Hydrolase</keyword>
<evidence type="ECO:0000259" key="8">
    <source>
        <dbReference type="PROSITE" id="PS51704"/>
    </source>
</evidence>
<dbReference type="GO" id="GO:0006071">
    <property type="term" value="P:glycerol metabolic process"/>
    <property type="evidence" value="ECO:0007669"/>
    <property type="project" value="UniProtKB-KW"/>
</dbReference>
<dbReference type="SUPFAM" id="SSF51695">
    <property type="entry name" value="PLC-like phosphodiesterases"/>
    <property type="match status" value="2"/>
</dbReference>
<keyword evidence="3" id="KW-0732">Signal</keyword>
<dbReference type="PANTHER" id="PTHR43620:SF7">
    <property type="entry name" value="GLYCEROPHOSPHODIESTER PHOSPHODIESTERASE GDPD5-RELATED"/>
    <property type="match status" value="1"/>
</dbReference>
<comment type="similarity">
    <text evidence="1">Belongs to the glycerophosphoryl diester phosphodiesterase family.</text>
</comment>
<evidence type="ECO:0000256" key="2">
    <source>
        <dbReference type="ARBA" id="ARBA00012247"/>
    </source>
</evidence>
<dbReference type="EMBL" id="MDHJ01000001">
    <property type="protein sequence ID" value="OUE10083.1"/>
    <property type="molecule type" value="Genomic_DNA"/>
</dbReference>
<dbReference type="InterPro" id="IPR030395">
    <property type="entry name" value="GP_PDE_dom"/>
</dbReference>
<dbReference type="GO" id="GO:0042597">
    <property type="term" value="C:periplasmic space"/>
    <property type="evidence" value="ECO:0007669"/>
    <property type="project" value="TreeGrafter"/>
</dbReference>
<sequence>MDHARRPRPLVIAHRGASGHRPEHSAAAVRLGFAQGADAVEPDLVASSDGVLVIRHENELSGTTDIADRPELADRRTTRLVDGVERTGWFTEDMTWAEIRTLRCRERIPAVRPGSARHDDEETVLSLPDLLRIIDQESARHGRPLGMVAEIKHATHFRALGLPLDELLARDLGAHGWAEDASRLTVESFERDVLLRVRARGVAARLVYLLEGRGRPADEVARVGDRAVTFDDQLTDAGLAALAAEVDGISVGVERIVAAAGFGAARAASAGPASADPTSAAGASAAPASAAPAPAGAAGAAVPAAAEGVERAAADADADADGSDGAGGGLPMVAPVSDLVERAHRAGLTVFTWTLRPENAFLPRPLRSAGPRSAHGDHRTQWGRLLDAGVDGVFADHPDLAVRLVAERAAASGR</sequence>
<accession>A0A251XXV5</accession>
<dbReference type="PANTHER" id="PTHR43620">
    <property type="entry name" value="GLYCEROPHOSPHORYL DIESTER PHOSPHODIESTERASE"/>
    <property type="match status" value="1"/>
</dbReference>
<dbReference type="Proteomes" id="UP000195106">
    <property type="component" value="Unassembled WGS sequence"/>
</dbReference>
<dbReference type="Gene3D" id="3.20.20.190">
    <property type="entry name" value="Phosphatidylinositol (PI) phosphodiesterase"/>
    <property type="match status" value="1"/>
</dbReference>
<evidence type="ECO:0000313" key="9">
    <source>
        <dbReference type="EMBL" id="OUE10083.1"/>
    </source>
</evidence>
<dbReference type="GO" id="GO:0008889">
    <property type="term" value="F:glycerophosphodiester phosphodiesterase activity"/>
    <property type="evidence" value="ECO:0007669"/>
    <property type="project" value="UniProtKB-EC"/>
</dbReference>
<dbReference type="Pfam" id="PF03009">
    <property type="entry name" value="GDPD"/>
    <property type="match status" value="2"/>
</dbReference>
<feature type="region of interest" description="Disordered" evidence="7">
    <location>
        <begin position="269"/>
        <end position="295"/>
    </location>
</feature>
<dbReference type="AlphaFoldDB" id="A0A251XXV5"/>
<comment type="caution">
    <text evidence="9">The sequence shown here is derived from an EMBL/GenBank/DDBJ whole genome shotgun (WGS) entry which is preliminary data.</text>
</comment>
<reference evidence="9 10" key="1">
    <citation type="submission" date="2016-08" db="EMBL/GenBank/DDBJ databases">
        <title>Genome sequence of Clavibacter michiganensis spp. strain CASJ009.</title>
        <authorList>
            <person name="Thapa S.P."/>
            <person name="Coaker G."/>
        </authorList>
    </citation>
    <scope>NUCLEOTIDE SEQUENCE [LARGE SCALE GENOMIC DNA]</scope>
    <source>
        <strain evidence="9">CASJ009</strain>
    </source>
</reference>
<protein>
    <recommendedName>
        <fullName evidence="2">glycerophosphodiester phosphodiesterase</fullName>
        <ecNumber evidence="2">3.1.4.46</ecNumber>
    </recommendedName>
</protein>
<feature type="domain" description="GP-PDE" evidence="8">
    <location>
        <begin position="9"/>
        <end position="287"/>
    </location>
</feature>
<evidence type="ECO:0000313" key="10">
    <source>
        <dbReference type="Proteomes" id="UP000195106"/>
    </source>
</evidence>
<dbReference type="PROSITE" id="PS51704">
    <property type="entry name" value="GP_PDE"/>
    <property type="match status" value="1"/>
</dbReference>
<evidence type="ECO:0000256" key="4">
    <source>
        <dbReference type="ARBA" id="ARBA00022798"/>
    </source>
</evidence>
<gene>
    <name evidence="9" type="primary">glpQ</name>
    <name evidence="9" type="ORF">CMsap09_14145</name>
</gene>
<proteinExistence type="inferred from homology"/>
<evidence type="ECO:0000256" key="6">
    <source>
        <dbReference type="ARBA" id="ARBA00047512"/>
    </source>
</evidence>
<dbReference type="EC" id="3.1.4.46" evidence="2"/>
<evidence type="ECO:0000256" key="7">
    <source>
        <dbReference type="SAM" id="MobiDB-lite"/>
    </source>
</evidence>
<comment type="catalytic activity">
    <reaction evidence="6">
        <text>a sn-glycero-3-phosphodiester + H2O = an alcohol + sn-glycerol 3-phosphate + H(+)</text>
        <dbReference type="Rhea" id="RHEA:12969"/>
        <dbReference type="ChEBI" id="CHEBI:15377"/>
        <dbReference type="ChEBI" id="CHEBI:15378"/>
        <dbReference type="ChEBI" id="CHEBI:30879"/>
        <dbReference type="ChEBI" id="CHEBI:57597"/>
        <dbReference type="ChEBI" id="CHEBI:83408"/>
        <dbReference type="EC" id="3.1.4.46"/>
    </reaction>
</comment>
<name>A0A251XXV5_9MICO</name>
<keyword evidence="4" id="KW-0319">Glycerol metabolism</keyword>
<evidence type="ECO:0000256" key="5">
    <source>
        <dbReference type="ARBA" id="ARBA00022801"/>
    </source>
</evidence>